<dbReference type="PANTHER" id="PTHR35936">
    <property type="entry name" value="MEMBRANE-BOUND LYTIC MUREIN TRANSGLYCOSYLASE F"/>
    <property type="match status" value="1"/>
</dbReference>
<dbReference type="EMBL" id="PNCK01000022">
    <property type="protein sequence ID" value="TMP44369.1"/>
    <property type="molecule type" value="Genomic_DNA"/>
</dbReference>
<evidence type="ECO:0000313" key="5">
    <source>
        <dbReference type="EMBL" id="TMP60736.1"/>
    </source>
</evidence>
<dbReference type="PANTHER" id="PTHR35936:SF25">
    <property type="entry name" value="ABC TRANSPORTER SUBSTRATE-BINDING PROTEIN"/>
    <property type="match status" value="1"/>
</dbReference>
<accession>A0A5S3XTT9</accession>
<comment type="caution">
    <text evidence="5">The sequence shown here is derived from an EMBL/GenBank/DDBJ whole genome shotgun (WGS) entry which is preliminary data.</text>
</comment>
<evidence type="ECO:0000313" key="4">
    <source>
        <dbReference type="EMBL" id="TMP44369.1"/>
    </source>
</evidence>
<dbReference type="Pfam" id="PF00497">
    <property type="entry name" value="SBP_bac_3"/>
    <property type="match status" value="1"/>
</dbReference>
<evidence type="ECO:0000259" key="3">
    <source>
        <dbReference type="Pfam" id="PF00497"/>
    </source>
</evidence>
<comment type="similarity">
    <text evidence="1">Belongs to the bacterial solute-binding protein 3 family.</text>
</comment>
<evidence type="ECO:0000256" key="1">
    <source>
        <dbReference type="ARBA" id="ARBA00010333"/>
    </source>
</evidence>
<protein>
    <submittedName>
        <fullName evidence="5">Amino acid ABC transporter substrate-binding protein</fullName>
    </submittedName>
</protein>
<dbReference type="InterPro" id="IPR001638">
    <property type="entry name" value="Solute-binding_3/MltF_N"/>
</dbReference>
<dbReference type="Proteomes" id="UP000305730">
    <property type="component" value="Unassembled WGS sequence"/>
</dbReference>
<keyword evidence="6" id="KW-1185">Reference proteome</keyword>
<dbReference type="AlphaFoldDB" id="A0A5S3XTT9"/>
<reference evidence="5" key="3">
    <citation type="submission" date="2019-09" db="EMBL/GenBank/DDBJ databases">
        <title>Co-occurence of chitin degradation, pigmentation and bioactivity in marine Pseudoalteromonas.</title>
        <authorList>
            <person name="Sonnenschein E.C."/>
            <person name="Bech P.K."/>
        </authorList>
    </citation>
    <scope>NUCLEOTIDE SEQUENCE</scope>
    <source>
        <strain evidence="5">S2231</strain>
        <strain evidence="4 6">S2233</strain>
    </source>
</reference>
<organism evidence="5 7">
    <name type="scientific">Pseudoalteromonas citrea</name>
    <dbReference type="NCBI Taxonomy" id="43655"/>
    <lineage>
        <taxon>Bacteria</taxon>
        <taxon>Pseudomonadati</taxon>
        <taxon>Pseudomonadota</taxon>
        <taxon>Gammaproteobacteria</taxon>
        <taxon>Alteromonadales</taxon>
        <taxon>Pseudoalteromonadaceae</taxon>
        <taxon>Pseudoalteromonas</taxon>
    </lineage>
</organism>
<proteinExistence type="inferred from homology"/>
<evidence type="ECO:0000313" key="6">
    <source>
        <dbReference type="Proteomes" id="UP000305730"/>
    </source>
</evidence>
<keyword evidence="2" id="KW-0732">Signal</keyword>
<evidence type="ECO:0000256" key="2">
    <source>
        <dbReference type="ARBA" id="ARBA00022729"/>
    </source>
</evidence>
<name>A0A5S3XTT9_9GAMM</name>
<reference evidence="6 7" key="1">
    <citation type="submission" date="2017-12" db="EMBL/GenBank/DDBJ databases">
        <authorList>
            <person name="Paulsen S."/>
            <person name="Gram L.K."/>
        </authorList>
    </citation>
    <scope>NUCLEOTIDE SEQUENCE [LARGE SCALE GENOMIC DNA]</scope>
    <source>
        <strain evidence="5 7">S2231</strain>
        <strain evidence="4 6">S2233</strain>
    </source>
</reference>
<dbReference type="EMBL" id="PNCL01000022">
    <property type="protein sequence ID" value="TMP60736.1"/>
    <property type="molecule type" value="Genomic_DNA"/>
</dbReference>
<gene>
    <name evidence="5" type="ORF">CWB96_05960</name>
    <name evidence="4" type="ORF">CWB97_06705</name>
</gene>
<dbReference type="SUPFAM" id="SSF53850">
    <property type="entry name" value="Periplasmic binding protein-like II"/>
    <property type="match status" value="1"/>
</dbReference>
<sequence length="268" mass="30690">MIARVTLYIWICFLWLFNTHSFGQVEKSPKLQKVTILVDDSYPPYSYLSDGSLYGIYVDLVKQAAYLLRDTYKIDLQPVPWKRGVAALEQGEAFALMPPYIHMKKRPFIWPYSVALQEEVVVAFCNKGFTLIDVLSRSVTDPPINVGLNAGFMILDEALMEAQKRGKIKVWENKNTKANILKLGKKRIDCYINDRLSTLIGINNMKRSHPDIDTGNFLEDKTILRRTAHIGYLKEGNDKFPFKNDFINKMDDALSTILERQEDGVGSE</sequence>
<reference evidence="7" key="2">
    <citation type="submission" date="2019-06" db="EMBL/GenBank/DDBJ databases">
        <title>Co-occurence of chitin degradation, pigmentation and bioactivity in marine Pseudoalteromonas.</title>
        <authorList>
            <person name="Sonnenschein E.C."/>
            <person name="Bech P.K."/>
        </authorList>
    </citation>
    <scope>NUCLEOTIDE SEQUENCE [LARGE SCALE GENOMIC DNA]</scope>
    <source>
        <strain evidence="7">S2231</strain>
    </source>
</reference>
<dbReference type="Gene3D" id="3.40.190.10">
    <property type="entry name" value="Periplasmic binding protein-like II"/>
    <property type="match status" value="2"/>
</dbReference>
<feature type="domain" description="Solute-binding protein family 3/N-terminal" evidence="3">
    <location>
        <begin position="35"/>
        <end position="174"/>
    </location>
</feature>
<dbReference type="OrthoDB" id="7340028at2"/>
<dbReference type="Proteomes" id="UP000307706">
    <property type="component" value="Unassembled WGS sequence"/>
</dbReference>
<evidence type="ECO:0000313" key="7">
    <source>
        <dbReference type="Proteomes" id="UP000307706"/>
    </source>
</evidence>